<dbReference type="SMART" id="SM00646">
    <property type="entry name" value="Ami_3"/>
    <property type="match status" value="1"/>
</dbReference>
<dbReference type="PANTHER" id="PTHR30404">
    <property type="entry name" value="N-ACETYLMURAMOYL-L-ALANINE AMIDASE"/>
    <property type="match status" value="1"/>
</dbReference>
<dbReference type="GO" id="GO:0030288">
    <property type="term" value="C:outer membrane-bounded periplasmic space"/>
    <property type="evidence" value="ECO:0007669"/>
    <property type="project" value="TreeGrafter"/>
</dbReference>
<feature type="domain" description="MurNAc-LAA" evidence="2">
    <location>
        <begin position="1"/>
        <end position="140"/>
    </location>
</feature>
<dbReference type="PANTHER" id="PTHR30404:SF0">
    <property type="entry name" value="N-ACETYLMURAMOYL-L-ALANINE AMIDASE AMIC"/>
    <property type="match status" value="1"/>
</dbReference>
<proteinExistence type="predicted"/>
<dbReference type="InterPro" id="IPR002508">
    <property type="entry name" value="MurNAc-LAA_cat"/>
</dbReference>
<organism evidence="3">
    <name type="scientific">candidate division WOR-3 bacterium</name>
    <dbReference type="NCBI Taxonomy" id="2052148"/>
    <lineage>
        <taxon>Bacteria</taxon>
        <taxon>Bacteria division WOR-3</taxon>
    </lineage>
</organism>
<dbReference type="SUPFAM" id="SSF53187">
    <property type="entry name" value="Zn-dependent exopeptidases"/>
    <property type="match status" value="1"/>
</dbReference>
<dbReference type="EMBL" id="DSOL01000164">
    <property type="protein sequence ID" value="HEN28171.1"/>
    <property type="molecule type" value="Genomic_DNA"/>
</dbReference>
<dbReference type="AlphaFoldDB" id="A0A7C2P1V6"/>
<dbReference type="GO" id="GO:0008745">
    <property type="term" value="F:N-acetylmuramoyl-L-alanine amidase activity"/>
    <property type="evidence" value="ECO:0007669"/>
    <property type="project" value="InterPro"/>
</dbReference>
<evidence type="ECO:0000256" key="1">
    <source>
        <dbReference type="ARBA" id="ARBA00022801"/>
    </source>
</evidence>
<dbReference type="Pfam" id="PF01520">
    <property type="entry name" value="Amidase_3"/>
    <property type="match status" value="1"/>
</dbReference>
<keyword evidence="1" id="KW-0378">Hydrolase</keyword>
<gene>
    <name evidence="3" type="ORF">ENQ77_05905</name>
</gene>
<protein>
    <submittedName>
        <fullName evidence="3">N-acetylmuramoyl-L-alanine amidase</fullName>
    </submittedName>
</protein>
<dbReference type="Gene3D" id="3.40.630.40">
    <property type="entry name" value="Zn-dependent exopeptidases"/>
    <property type="match status" value="1"/>
</dbReference>
<dbReference type="GO" id="GO:0009253">
    <property type="term" value="P:peptidoglycan catabolic process"/>
    <property type="evidence" value="ECO:0007669"/>
    <property type="project" value="InterPro"/>
</dbReference>
<evidence type="ECO:0000259" key="2">
    <source>
        <dbReference type="SMART" id="SM00646"/>
    </source>
</evidence>
<reference evidence="3" key="1">
    <citation type="journal article" date="2020" name="mSystems">
        <title>Genome- and Community-Level Interaction Insights into Carbon Utilization and Element Cycling Functions of Hydrothermarchaeota in Hydrothermal Sediment.</title>
        <authorList>
            <person name="Zhou Z."/>
            <person name="Liu Y."/>
            <person name="Xu W."/>
            <person name="Pan J."/>
            <person name="Luo Z.H."/>
            <person name="Li M."/>
        </authorList>
    </citation>
    <scope>NUCLEOTIDE SEQUENCE [LARGE SCALE GENOMIC DNA]</scope>
    <source>
        <strain evidence="3">SpSt-34</strain>
    </source>
</reference>
<evidence type="ECO:0000313" key="3">
    <source>
        <dbReference type="EMBL" id="HEN28171.1"/>
    </source>
</evidence>
<dbReference type="InterPro" id="IPR050695">
    <property type="entry name" value="N-acetylmuramoyl_amidase_3"/>
</dbReference>
<sequence length="158" mass="17693">MSIHCNASYNRVQKGVETYFLSFTTDREALRLAARENGVPLSKIDALQLILYDLMLRAKVDESEKLASLVQTSLINTLNNPHNHTPDLGVKRAPFIVLVGAKMPSILVEIGFISNPEEERKLKDDSYLEKIAEGILYGLENYAKSYLTPKLFTGGYSN</sequence>
<accession>A0A7C2P1V6</accession>
<name>A0A7C2P1V6_UNCW3</name>
<dbReference type="CDD" id="cd02696">
    <property type="entry name" value="MurNAc-LAA"/>
    <property type="match status" value="1"/>
</dbReference>
<comment type="caution">
    <text evidence="3">The sequence shown here is derived from an EMBL/GenBank/DDBJ whole genome shotgun (WGS) entry which is preliminary data.</text>
</comment>